<gene>
    <name evidence="1" type="ORF">SAMN04489764_0860</name>
</gene>
<evidence type="ECO:0000313" key="1">
    <source>
        <dbReference type="EMBL" id="SDQ48541.1"/>
    </source>
</evidence>
<sequence>MYEAKAATERGDVFECRIREQWAEQLGRPLDILVAGCGHRIVPPDRIDVKITAVDEDLPGLREALEGRPGLDAWSLGDLRSVPIFPRSFDVVHIEFLLERIHYTELVLDRFLTGLRPGGLMLIRMRDRRSAYGFCDRLAARVVPAPVRRALWRRFVGEHGFPPAPQAGPPPAVYEPVTTLDGLRSYCLTRGLRITDEVRATSGPALRGPWGHAAGAACRTVERLSGGRLPAGHDELAVVIRKPHNHFARLL</sequence>
<dbReference type="Proteomes" id="UP000217103">
    <property type="component" value="Unassembled WGS sequence"/>
</dbReference>
<dbReference type="EMBL" id="FNKK01000002">
    <property type="protein sequence ID" value="SDQ48541.1"/>
    <property type="molecule type" value="Genomic_DNA"/>
</dbReference>
<dbReference type="STRING" id="35622.SAMN04489764_0860"/>
<protein>
    <recommendedName>
        <fullName evidence="3">Methyltransferase domain-containing protein</fullName>
    </recommendedName>
</protein>
<dbReference type="SUPFAM" id="SSF53335">
    <property type="entry name" value="S-adenosyl-L-methionine-dependent methyltransferases"/>
    <property type="match status" value="1"/>
</dbReference>
<keyword evidence="2" id="KW-1185">Reference proteome</keyword>
<dbReference type="OrthoDB" id="4738926at2"/>
<proteinExistence type="predicted"/>
<dbReference type="InterPro" id="IPR029063">
    <property type="entry name" value="SAM-dependent_MTases_sf"/>
</dbReference>
<dbReference type="AlphaFoldDB" id="A0A1H1B9Q6"/>
<accession>A0A1H1B9Q6</accession>
<reference evidence="1 2" key="1">
    <citation type="submission" date="2016-10" db="EMBL/GenBank/DDBJ databases">
        <authorList>
            <person name="de Groot N.N."/>
        </authorList>
    </citation>
    <scope>NUCLEOTIDE SEQUENCE [LARGE SCALE GENOMIC DNA]</scope>
    <source>
        <strain evidence="1 2">DSM 43794</strain>
    </source>
</reference>
<dbReference type="RefSeq" id="WP_093257875.1">
    <property type="nucleotide sequence ID" value="NZ_FNKK01000002.1"/>
</dbReference>
<organism evidence="1 2">
    <name type="scientific">Thermostaphylospora chromogena</name>
    <dbReference type="NCBI Taxonomy" id="35622"/>
    <lineage>
        <taxon>Bacteria</taxon>
        <taxon>Bacillati</taxon>
        <taxon>Actinomycetota</taxon>
        <taxon>Actinomycetes</taxon>
        <taxon>Streptosporangiales</taxon>
        <taxon>Thermomonosporaceae</taxon>
        <taxon>Thermostaphylospora</taxon>
    </lineage>
</organism>
<evidence type="ECO:0008006" key="3">
    <source>
        <dbReference type="Google" id="ProtNLM"/>
    </source>
</evidence>
<name>A0A1H1B9Q6_9ACTN</name>
<dbReference type="Gene3D" id="3.40.50.150">
    <property type="entry name" value="Vaccinia Virus protein VP39"/>
    <property type="match status" value="1"/>
</dbReference>
<evidence type="ECO:0000313" key="2">
    <source>
        <dbReference type="Proteomes" id="UP000217103"/>
    </source>
</evidence>